<feature type="compositionally biased region" description="Acidic residues" evidence="1">
    <location>
        <begin position="1279"/>
        <end position="1289"/>
    </location>
</feature>
<reference evidence="2" key="1">
    <citation type="journal article" date="2021" name="New Phytol.">
        <title>Evolutionary innovations through gain and loss of genes in the ectomycorrhizal Boletales.</title>
        <authorList>
            <person name="Wu G."/>
            <person name="Miyauchi S."/>
            <person name="Morin E."/>
            <person name="Kuo A."/>
            <person name="Drula E."/>
            <person name="Varga T."/>
            <person name="Kohler A."/>
            <person name="Feng B."/>
            <person name="Cao Y."/>
            <person name="Lipzen A."/>
            <person name="Daum C."/>
            <person name="Hundley H."/>
            <person name="Pangilinan J."/>
            <person name="Johnson J."/>
            <person name="Barry K."/>
            <person name="LaButti K."/>
            <person name="Ng V."/>
            <person name="Ahrendt S."/>
            <person name="Min B."/>
            <person name="Choi I.G."/>
            <person name="Park H."/>
            <person name="Plett J.M."/>
            <person name="Magnuson J."/>
            <person name="Spatafora J.W."/>
            <person name="Nagy L.G."/>
            <person name="Henrissat B."/>
            <person name="Grigoriev I.V."/>
            <person name="Yang Z.L."/>
            <person name="Xu J."/>
            <person name="Martin F.M."/>
        </authorList>
    </citation>
    <scope>NUCLEOTIDE SEQUENCE</scope>
    <source>
        <strain evidence="2">KKN 215</strain>
    </source>
</reference>
<feature type="compositionally biased region" description="Low complexity" evidence="1">
    <location>
        <begin position="380"/>
        <end position="394"/>
    </location>
</feature>
<organism evidence="2 3">
    <name type="scientific">Cristinia sonorae</name>
    <dbReference type="NCBI Taxonomy" id="1940300"/>
    <lineage>
        <taxon>Eukaryota</taxon>
        <taxon>Fungi</taxon>
        <taxon>Dikarya</taxon>
        <taxon>Basidiomycota</taxon>
        <taxon>Agaricomycotina</taxon>
        <taxon>Agaricomycetes</taxon>
        <taxon>Agaricomycetidae</taxon>
        <taxon>Agaricales</taxon>
        <taxon>Pleurotineae</taxon>
        <taxon>Stephanosporaceae</taxon>
        <taxon>Cristinia</taxon>
    </lineage>
</organism>
<feature type="region of interest" description="Disordered" evidence="1">
    <location>
        <begin position="1359"/>
        <end position="1396"/>
    </location>
</feature>
<name>A0A8K0UF36_9AGAR</name>
<feature type="compositionally biased region" description="Polar residues" evidence="1">
    <location>
        <begin position="1062"/>
        <end position="1074"/>
    </location>
</feature>
<gene>
    <name evidence="2" type="ORF">BXZ70DRAFT_1013200</name>
</gene>
<sequence length="1543" mass="172090">MRYTAGMLFHPKAKSKPSETVGRRPDLAAVLEQLRTGDKAESAWEAMRQEDAETMVVSYLYYKTFDVWEMYRVVDNKADDSLELFLPNAQLGMMRLFCYRLHQCIDLCFESVWEDPVLLSSTLWKHALVEATFMQQVMEMILTEMRGSMAMTTKTLTAKASKSVRAEWQRKRVATLDAWLALDVRMGGDMSTYLDTESTPMDVVDGDALDNEEEIERYLNNNKEKIIDDNWLDERFWDHLDDRSEWFKTLKGAGWCTTVIKQPQFKGWTSVPPLHQGLPGEGPTPSNYVEKVVAEMKEELVRQQASAAHAKGKETAGVERTKQSREGTSRKRIKETVQGHAGENHVMMDIDVEEDDMMQPQTASGYTEPSRSPSPPIPDAGPSHGSSPLGSSAAVASETHHPLPSVVPVRTPHSSGSDLHGATWRDALSTAMPQVQAELRSPQIRKMKYTGGIIFPKSPTTTSRDTVGRRPDLVALLGELKRNNEAAETWDVMRQENAQTMVASELYYERVVNRSADESLGLYLPNSQFGMMRLFCYRLHQCRDLCLDDVWKHPALTSSTLWVHARLEAAFMYKVMELMMKEMKGSMAMNRTKLKSKVSNPVKKRWGEKRVATLDAWVAFNVRLGADVIGYLENDQALDLHGIGQDVLEDNLEVVEDYLNASQERVIDRDWLEVRYWEYPPSRAEWFKTLRTAGWCSKALEAPFGNWCLLPPLHQGLQGEGPCPTNFVALTVRNLKEQLNQHHSGTPVGLQASAEAKEVTEQSVIKKSRRRTDTASSAEETRRKRIRAAIQTEQGKKKTPMDVDAQEDMADVEEIAPSPTSATARADCSSAPYSTPASEGLQSQGLDAANAWQQDISDSFVIWKDALSAVLPPVMAEGNRMVNDVASLPTPTSVSYSEDDLAARAHMGAGQTGTGLATGESEVTTRLTHLVRQMTGVRKLLQDAVSPNKTFVSSSDHYDVPRSMGTELEGDAPDVMAKLAELAQRLASVGQLLRDSLLPLDSQRITSLPPDSQDQDCPQSLTTSEGHLESVAPNWAEREASASVASRAKDFAAAKHTTVQGISTVNLGPNTQQDGEPPEQPYQTPTATEATKGGTASALPATVEPEPGKGVEVGQKDPRYSFALQPGETGAKLTSTVGNPNTTSAMSQPHRNASSLSRTNSQPSRDDTLWLRWRGRSVASSEKSALEGLGEYKSDDEEELAHTESATLPDSRKIAFWQWRGREGSEEIAEGGGGFATEAPEGSDRLRSESSGAKSFGSGQRGQAPRLDDSDSGESEKPIEEDEEEEEALEPERRGNTLPHNVTVDFSKLGLAFNGQTDCGIIVKKPDWLRNMTVDREKLLVPWGPEDLQFRRGDFWPTSFHEQNKGESDESDEEMQVRLMTRSSQPADGEEEEEEEEEVISNTWKQHVSRALTAGSIWWSEWHNRWTKRDSSHRLLEEAEEVYNAMVSLREKMKGWKKSDESKFKEIVAEMEMFLKGDEDGVDKLVKGMVRIALVEKRVYRKKEMQERMAKEIVACEKMGAMGMVGGQSRILIREAMKESGWE</sequence>
<feature type="compositionally biased region" description="Polar residues" evidence="1">
    <location>
        <begin position="1132"/>
        <end position="1163"/>
    </location>
</feature>
<feature type="region of interest" description="Disordered" evidence="1">
    <location>
        <begin position="816"/>
        <end position="841"/>
    </location>
</feature>
<evidence type="ECO:0000256" key="1">
    <source>
        <dbReference type="SAM" id="MobiDB-lite"/>
    </source>
</evidence>
<proteinExistence type="predicted"/>
<accession>A0A8K0UF36</accession>
<evidence type="ECO:0000313" key="3">
    <source>
        <dbReference type="Proteomes" id="UP000813824"/>
    </source>
</evidence>
<feature type="region of interest" description="Disordered" evidence="1">
    <location>
        <begin position="1062"/>
        <end position="1165"/>
    </location>
</feature>
<feature type="region of interest" description="Disordered" evidence="1">
    <location>
        <begin position="1004"/>
        <end position="1030"/>
    </location>
</feature>
<comment type="caution">
    <text evidence="2">The sequence shown here is derived from an EMBL/GenBank/DDBJ whole genome shotgun (WGS) entry which is preliminary data.</text>
</comment>
<keyword evidence="3" id="KW-1185">Reference proteome</keyword>
<feature type="region of interest" description="Disordered" evidence="1">
    <location>
        <begin position="743"/>
        <end position="783"/>
    </location>
</feature>
<dbReference type="Proteomes" id="UP000813824">
    <property type="component" value="Unassembled WGS sequence"/>
</dbReference>
<feature type="compositionally biased region" description="Basic and acidic residues" evidence="1">
    <location>
        <begin position="1266"/>
        <end position="1278"/>
    </location>
</feature>
<dbReference type="OrthoDB" id="3332207at2759"/>
<feature type="compositionally biased region" description="Polar residues" evidence="1">
    <location>
        <begin position="1004"/>
        <end position="1025"/>
    </location>
</feature>
<feature type="compositionally biased region" description="Polar residues" evidence="1">
    <location>
        <begin position="359"/>
        <end position="371"/>
    </location>
</feature>
<feature type="compositionally biased region" description="Basic and acidic residues" evidence="1">
    <location>
        <begin position="1106"/>
        <end position="1119"/>
    </location>
</feature>
<protein>
    <submittedName>
        <fullName evidence="2">Uncharacterized protein</fullName>
    </submittedName>
</protein>
<feature type="compositionally biased region" description="Basic and acidic residues" evidence="1">
    <location>
        <begin position="311"/>
        <end position="345"/>
    </location>
</feature>
<feature type="region of interest" description="Disordered" evidence="1">
    <location>
        <begin position="1225"/>
        <end position="1300"/>
    </location>
</feature>
<feature type="region of interest" description="Disordered" evidence="1">
    <location>
        <begin position="359"/>
        <end position="421"/>
    </location>
</feature>
<feature type="region of interest" description="Disordered" evidence="1">
    <location>
        <begin position="301"/>
        <end position="345"/>
    </location>
</feature>
<evidence type="ECO:0000313" key="2">
    <source>
        <dbReference type="EMBL" id="KAH8074208.1"/>
    </source>
</evidence>
<dbReference type="EMBL" id="JAEVFJ010000072">
    <property type="protein sequence ID" value="KAH8074208.1"/>
    <property type="molecule type" value="Genomic_DNA"/>
</dbReference>
<feature type="compositionally biased region" description="Polar residues" evidence="1">
    <location>
        <begin position="831"/>
        <end position="841"/>
    </location>
</feature>